<evidence type="ECO:0000313" key="2">
    <source>
        <dbReference type="Proteomes" id="UP000289738"/>
    </source>
</evidence>
<dbReference type="EMBL" id="SDMP01000013">
    <property type="protein sequence ID" value="RYR20482.1"/>
    <property type="molecule type" value="Genomic_DNA"/>
</dbReference>
<reference evidence="1 2" key="1">
    <citation type="submission" date="2019-01" db="EMBL/GenBank/DDBJ databases">
        <title>Sequencing of cultivated peanut Arachis hypogaea provides insights into genome evolution and oil improvement.</title>
        <authorList>
            <person name="Chen X."/>
        </authorList>
    </citation>
    <scope>NUCLEOTIDE SEQUENCE [LARGE SCALE GENOMIC DNA]</scope>
    <source>
        <strain evidence="2">cv. Fuhuasheng</strain>
        <tissue evidence="1">Leaves</tissue>
    </source>
</reference>
<protein>
    <submittedName>
        <fullName evidence="1">Uncharacterized protein</fullName>
    </submittedName>
</protein>
<sequence>MAKGREKQVGILWLVPTKGYSVNHKKEPHSLHVFTFCKLHQIEAVCTDASFIVILRVHKRYHGSSAYDCDSIKRRTSPDILNQDNDSSLLQSIPEKITKESIRKTARQCSKRIMRVKETYFSNFVQLVPHLPALVKIKMQENLEYRTDKGLLVALRQLLEILGIVKTW</sequence>
<organism evidence="1 2">
    <name type="scientific">Arachis hypogaea</name>
    <name type="common">Peanut</name>
    <dbReference type="NCBI Taxonomy" id="3818"/>
    <lineage>
        <taxon>Eukaryota</taxon>
        <taxon>Viridiplantae</taxon>
        <taxon>Streptophyta</taxon>
        <taxon>Embryophyta</taxon>
        <taxon>Tracheophyta</taxon>
        <taxon>Spermatophyta</taxon>
        <taxon>Magnoliopsida</taxon>
        <taxon>eudicotyledons</taxon>
        <taxon>Gunneridae</taxon>
        <taxon>Pentapetalae</taxon>
        <taxon>rosids</taxon>
        <taxon>fabids</taxon>
        <taxon>Fabales</taxon>
        <taxon>Fabaceae</taxon>
        <taxon>Papilionoideae</taxon>
        <taxon>50 kb inversion clade</taxon>
        <taxon>dalbergioids sensu lato</taxon>
        <taxon>Dalbergieae</taxon>
        <taxon>Pterocarpus clade</taxon>
        <taxon>Arachis</taxon>
    </lineage>
</organism>
<gene>
    <name evidence="1" type="ORF">Ahy_B03g065637</name>
</gene>
<accession>A0A445A299</accession>
<proteinExistence type="predicted"/>
<evidence type="ECO:0000313" key="1">
    <source>
        <dbReference type="EMBL" id="RYR20482.1"/>
    </source>
</evidence>
<keyword evidence="2" id="KW-1185">Reference proteome</keyword>
<dbReference type="AlphaFoldDB" id="A0A445A299"/>
<name>A0A445A299_ARAHY</name>
<dbReference type="Proteomes" id="UP000289738">
    <property type="component" value="Chromosome B03"/>
</dbReference>
<comment type="caution">
    <text evidence="1">The sequence shown here is derived from an EMBL/GenBank/DDBJ whole genome shotgun (WGS) entry which is preliminary data.</text>
</comment>